<evidence type="ECO:0000256" key="2">
    <source>
        <dbReference type="ARBA" id="ARBA00004496"/>
    </source>
</evidence>
<dbReference type="GO" id="GO:0003682">
    <property type="term" value="F:chromatin binding"/>
    <property type="evidence" value="ECO:0007669"/>
    <property type="project" value="TreeGrafter"/>
</dbReference>
<dbReference type="PANTHER" id="PTHR35678">
    <property type="entry name" value="PROTEIN STPG4"/>
    <property type="match status" value="1"/>
</dbReference>
<dbReference type="GO" id="GO:0042393">
    <property type="term" value="F:histone binding"/>
    <property type="evidence" value="ECO:0007669"/>
    <property type="project" value="TreeGrafter"/>
</dbReference>
<dbReference type="RefSeq" id="XP_013766821.1">
    <property type="nucleotide sequence ID" value="XM_013911367.1"/>
</dbReference>
<name>A0A9Y6JB67_9CICH</name>
<dbReference type="Pfam" id="PF07004">
    <property type="entry name" value="SHIPPO-rpt"/>
    <property type="match status" value="1"/>
</dbReference>
<gene>
    <name evidence="6" type="primary">stpg4</name>
</gene>
<comment type="subcellular location">
    <subcellularLocation>
        <location evidence="2">Cytoplasm</location>
    </subcellularLocation>
    <subcellularLocation>
        <location evidence="1">Nucleus</location>
    </subcellularLocation>
</comment>
<evidence type="ECO:0000256" key="1">
    <source>
        <dbReference type="ARBA" id="ARBA00004123"/>
    </source>
</evidence>
<dbReference type="CTD" id="285051"/>
<dbReference type="AlphaFoldDB" id="A0A9Y6JB67"/>
<dbReference type="GO" id="GO:0005737">
    <property type="term" value="C:cytoplasm"/>
    <property type="evidence" value="ECO:0007669"/>
    <property type="project" value="UniProtKB-SubCell"/>
</dbReference>
<dbReference type="GO" id="GO:0001940">
    <property type="term" value="C:male pronucleus"/>
    <property type="evidence" value="ECO:0007669"/>
    <property type="project" value="TreeGrafter"/>
</dbReference>
<evidence type="ECO:0000313" key="5">
    <source>
        <dbReference type="Proteomes" id="UP000695023"/>
    </source>
</evidence>
<accession>A0A9Y6JB67</accession>
<keyword evidence="5" id="KW-1185">Reference proteome</keyword>
<organism evidence="5 6">
    <name type="scientific">Pundamilia nyererei</name>
    <dbReference type="NCBI Taxonomy" id="303518"/>
    <lineage>
        <taxon>Eukaryota</taxon>
        <taxon>Metazoa</taxon>
        <taxon>Chordata</taxon>
        <taxon>Craniata</taxon>
        <taxon>Vertebrata</taxon>
        <taxon>Euteleostomi</taxon>
        <taxon>Actinopterygii</taxon>
        <taxon>Neopterygii</taxon>
        <taxon>Teleostei</taxon>
        <taxon>Neoteleostei</taxon>
        <taxon>Acanthomorphata</taxon>
        <taxon>Ovalentaria</taxon>
        <taxon>Cichlomorphae</taxon>
        <taxon>Cichliformes</taxon>
        <taxon>Cichlidae</taxon>
        <taxon>African cichlids</taxon>
        <taxon>Pseudocrenilabrinae</taxon>
        <taxon>Haplochromini</taxon>
        <taxon>Pundamilia</taxon>
    </lineage>
</organism>
<dbReference type="Proteomes" id="UP000695023">
    <property type="component" value="Unplaced"/>
</dbReference>
<dbReference type="InterPro" id="IPR010736">
    <property type="entry name" value="SHIPPO-rpt"/>
</dbReference>
<keyword evidence="3" id="KW-0963">Cytoplasm</keyword>
<dbReference type="PANTHER" id="PTHR35678:SF1">
    <property type="entry name" value="PROTEIN STPG4"/>
    <property type="match status" value="1"/>
</dbReference>
<dbReference type="GO" id="GO:0042585">
    <property type="term" value="C:germinal vesicle"/>
    <property type="evidence" value="ECO:0007669"/>
    <property type="project" value="TreeGrafter"/>
</dbReference>
<protein>
    <submittedName>
        <fullName evidence="6">Protein STPG4</fullName>
    </submittedName>
</protein>
<keyword evidence="4" id="KW-0539">Nucleus</keyword>
<evidence type="ECO:0000313" key="6">
    <source>
        <dbReference type="RefSeq" id="XP_013766821.1"/>
    </source>
</evidence>
<evidence type="ECO:0000256" key="4">
    <source>
        <dbReference type="ARBA" id="ARBA00023242"/>
    </source>
</evidence>
<evidence type="ECO:0000256" key="3">
    <source>
        <dbReference type="ARBA" id="ARBA00022490"/>
    </source>
</evidence>
<reference evidence="6" key="1">
    <citation type="submission" date="2025-08" db="UniProtKB">
        <authorList>
            <consortium name="RefSeq"/>
        </authorList>
    </citation>
    <scope>IDENTIFICATION</scope>
</reference>
<dbReference type="GO" id="GO:0044727">
    <property type="term" value="P:epigenetic programing of male pronucleus"/>
    <property type="evidence" value="ECO:0007669"/>
    <property type="project" value="TreeGrafter"/>
</dbReference>
<sequence>MSRSGHRTDKGDDTVELCGRGSWWLGALRDTPIPGTYHVRDFVEEADLNPVKKTYGFKGVGRKTQTLGVRKGDLLLPGAYEYTDSTQEVLMHQASYSFKNCPRPDIFTLGIRDKHINTSPCDYNVTARPVEKIPCKHVMFRSTVQRISFLPKDGPAPCHYNPQTKPAKAITSCFKSTLPRLHGVHSEDNASVHGP</sequence>
<proteinExistence type="predicted"/>
<dbReference type="GO" id="GO:0001939">
    <property type="term" value="C:female pronucleus"/>
    <property type="evidence" value="ECO:0007669"/>
    <property type="project" value="TreeGrafter"/>
</dbReference>